<organism evidence="2 3">
    <name type="scientific">Abeliophyllum distichum</name>
    <dbReference type="NCBI Taxonomy" id="126358"/>
    <lineage>
        <taxon>Eukaryota</taxon>
        <taxon>Viridiplantae</taxon>
        <taxon>Streptophyta</taxon>
        <taxon>Embryophyta</taxon>
        <taxon>Tracheophyta</taxon>
        <taxon>Spermatophyta</taxon>
        <taxon>Magnoliopsida</taxon>
        <taxon>eudicotyledons</taxon>
        <taxon>Gunneridae</taxon>
        <taxon>Pentapetalae</taxon>
        <taxon>asterids</taxon>
        <taxon>lamiids</taxon>
        <taxon>Lamiales</taxon>
        <taxon>Oleaceae</taxon>
        <taxon>Forsythieae</taxon>
        <taxon>Abeliophyllum</taxon>
    </lineage>
</organism>
<gene>
    <name evidence="2" type="ORF">Adt_41757</name>
</gene>
<evidence type="ECO:0000313" key="3">
    <source>
        <dbReference type="Proteomes" id="UP001604336"/>
    </source>
</evidence>
<protein>
    <submittedName>
        <fullName evidence="2">Uncharacterized protein</fullName>
    </submittedName>
</protein>
<evidence type="ECO:0000313" key="2">
    <source>
        <dbReference type="EMBL" id="KAL2465906.1"/>
    </source>
</evidence>
<proteinExistence type="predicted"/>
<dbReference type="EMBL" id="JBFOLK010000013">
    <property type="protein sequence ID" value="KAL2465906.1"/>
    <property type="molecule type" value="Genomic_DNA"/>
</dbReference>
<reference evidence="3" key="1">
    <citation type="submission" date="2024-07" db="EMBL/GenBank/DDBJ databases">
        <title>Two chromosome-level genome assemblies of Korean endemic species Abeliophyllum distichum and Forsythia ovata (Oleaceae).</title>
        <authorList>
            <person name="Jang H."/>
        </authorList>
    </citation>
    <scope>NUCLEOTIDE SEQUENCE [LARGE SCALE GENOMIC DNA]</scope>
</reference>
<feature type="compositionally biased region" description="Basic and acidic residues" evidence="1">
    <location>
        <begin position="53"/>
        <end position="67"/>
    </location>
</feature>
<feature type="region of interest" description="Disordered" evidence="1">
    <location>
        <begin position="48"/>
        <end position="71"/>
    </location>
</feature>
<accession>A0ABD1PPQ9</accession>
<name>A0ABD1PPQ9_9LAMI</name>
<sequence>MVKNRETLSLSRVIPLTNWRECERELTDWIYMHSWGCGQPYESSGISVSAQPVKERGSDRVSSESKKGGNCTSCPVKSFAQMSKVKNVGKIVHCFEILDGNALT</sequence>
<comment type="caution">
    <text evidence="2">The sequence shown here is derived from an EMBL/GenBank/DDBJ whole genome shotgun (WGS) entry which is preliminary data.</text>
</comment>
<keyword evidence="3" id="KW-1185">Reference proteome</keyword>
<dbReference type="Proteomes" id="UP001604336">
    <property type="component" value="Unassembled WGS sequence"/>
</dbReference>
<dbReference type="AlphaFoldDB" id="A0ABD1PPQ9"/>
<evidence type="ECO:0000256" key="1">
    <source>
        <dbReference type="SAM" id="MobiDB-lite"/>
    </source>
</evidence>